<keyword evidence="2" id="KW-0680">Restriction system</keyword>
<dbReference type="SUPFAM" id="SSF116734">
    <property type="entry name" value="DNA methylase specificity domain"/>
    <property type="match status" value="2"/>
</dbReference>
<evidence type="ECO:0000256" key="1">
    <source>
        <dbReference type="ARBA" id="ARBA00010923"/>
    </source>
</evidence>
<gene>
    <name evidence="5" type="ORF">QNI19_12115</name>
</gene>
<keyword evidence="5" id="KW-0255">Endonuclease</keyword>
<dbReference type="Proteomes" id="UP001228581">
    <property type="component" value="Unassembled WGS sequence"/>
</dbReference>
<organism evidence="5 6">
    <name type="scientific">Xanthocytophaga flava</name>
    <dbReference type="NCBI Taxonomy" id="3048013"/>
    <lineage>
        <taxon>Bacteria</taxon>
        <taxon>Pseudomonadati</taxon>
        <taxon>Bacteroidota</taxon>
        <taxon>Cytophagia</taxon>
        <taxon>Cytophagales</taxon>
        <taxon>Rhodocytophagaceae</taxon>
        <taxon>Xanthocytophaga</taxon>
    </lineage>
</organism>
<feature type="domain" description="Type I restriction modification DNA specificity" evidence="4">
    <location>
        <begin position="226"/>
        <end position="403"/>
    </location>
</feature>
<comment type="caution">
    <text evidence="5">The sequence shown here is derived from an EMBL/GenBank/DDBJ whole genome shotgun (WGS) entry which is preliminary data.</text>
</comment>
<reference evidence="5 6" key="1">
    <citation type="submission" date="2023-05" db="EMBL/GenBank/DDBJ databases">
        <authorList>
            <person name="Zhang X."/>
        </authorList>
    </citation>
    <scope>NUCLEOTIDE SEQUENCE [LARGE SCALE GENOMIC DNA]</scope>
    <source>
        <strain evidence="5 6">DM2B3-1</strain>
    </source>
</reference>
<dbReference type="Gene3D" id="3.90.220.20">
    <property type="entry name" value="DNA methylase specificity domains"/>
    <property type="match status" value="2"/>
</dbReference>
<dbReference type="PANTHER" id="PTHR30408:SF12">
    <property type="entry name" value="TYPE I RESTRICTION ENZYME MJAVIII SPECIFICITY SUBUNIT"/>
    <property type="match status" value="1"/>
</dbReference>
<sequence length="419" mass="47812">MQVAEVMTNVPVLRFPEFEGEWREKKLGEEVETSGYGPRFNANDYSENGNVKTIRGTDISLDGEILYDQVPIASLDKDFIKNHILEDGDLVIITTADCGLTGVFRKQNVPFIPSAYAVRLRLKKSSNPFLLKYYFQTQLAKNQVNSFVRKGTIGNLPGSDILKFSLSLPSLPEQQKIASFLTAMDEKIQQLAKKKALLEQYKKGVMQQIFSQQIRFKDDNGNEYPEWEEKKLSELGTTYNGLTNKSGEDFGSGKPYITYKQIFDNSRIDISRFEYVTITENERQSKVTYGDIFFTTSSETPNEVGYASVLLSKVEELYLNSFCFGFRPKSLDILYPKFSQYLFRSQLFRNNIIKLAQGSTRYNMSKTEFIKLSISIPSFSEQQKIASFLSAIDTKIEAVGKQIEATQTYKKGLLQQMFV</sequence>
<dbReference type="EMBL" id="JASJOT010000006">
    <property type="protein sequence ID" value="MDJ1493678.1"/>
    <property type="molecule type" value="Genomic_DNA"/>
</dbReference>
<proteinExistence type="inferred from homology"/>
<feature type="domain" description="Type I restriction modification DNA specificity" evidence="4">
    <location>
        <begin position="21"/>
        <end position="200"/>
    </location>
</feature>
<evidence type="ECO:0000256" key="3">
    <source>
        <dbReference type="ARBA" id="ARBA00023125"/>
    </source>
</evidence>
<dbReference type="InterPro" id="IPR052021">
    <property type="entry name" value="Type-I_RS_S_subunit"/>
</dbReference>
<dbReference type="PANTHER" id="PTHR30408">
    <property type="entry name" value="TYPE-1 RESTRICTION ENZYME ECOKI SPECIFICITY PROTEIN"/>
    <property type="match status" value="1"/>
</dbReference>
<dbReference type="GO" id="GO:0016787">
    <property type="term" value="F:hydrolase activity"/>
    <property type="evidence" value="ECO:0007669"/>
    <property type="project" value="UniProtKB-KW"/>
</dbReference>
<comment type="similarity">
    <text evidence="1">Belongs to the type-I restriction system S methylase family.</text>
</comment>
<evidence type="ECO:0000259" key="4">
    <source>
        <dbReference type="Pfam" id="PF01420"/>
    </source>
</evidence>
<evidence type="ECO:0000313" key="5">
    <source>
        <dbReference type="EMBL" id="MDJ1493678.1"/>
    </source>
</evidence>
<dbReference type="InterPro" id="IPR000055">
    <property type="entry name" value="Restrct_endonuc_typeI_TRD"/>
</dbReference>
<keyword evidence="5" id="KW-0540">Nuclease</keyword>
<dbReference type="InterPro" id="IPR044946">
    <property type="entry name" value="Restrct_endonuc_typeI_TRD_sf"/>
</dbReference>
<dbReference type="Pfam" id="PF01420">
    <property type="entry name" value="Methylase_S"/>
    <property type="match status" value="2"/>
</dbReference>
<dbReference type="EC" id="3.1.21.-" evidence="5"/>
<protein>
    <submittedName>
        <fullName evidence="5">Restriction endonuclease subunit S</fullName>
        <ecNumber evidence="5">3.1.21.-</ecNumber>
    </submittedName>
</protein>
<evidence type="ECO:0000256" key="2">
    <source>
        <dbReference type="ARBA" id="ARBA00022747"/>
    </source>
</evidence>
<dbReference type="RefSeq" id="WP_313996109.1">
    <property type="nucleotide sequence ID" value="NZ_JASJOT010000006.1"/>
</dbReference>
<name>A0ABT7CIY1_9BACT</name>
<keyword evidence="6" id="KW-1185">Reference proteome</keyword>
<evidence type="ECO:0000313" key="6">
    <source>
        <dbReference type="Proteomes" id="UP001228581"/>
    </source>
</evidence>
<dbReference type="Gene3D" id="1.10.287.1120">
    <property type="entry name" value="Bipartite methylase S protein"/>
    <property type="match status" value="1"/>
</dbReference>
<dbReference type="GO" id="GO:0004519">
    <property type="term" value="F:endonuclease activity"/>
    <property type="evidence" value="ECO:0007669"/>
    <property type="project" value="UniProtKB-KW"/>
</dbReference>
<accession>A0ABT7CIY1</accession>
<keyword evidence="5" id="KW-0378">Hydrolase</keyword>
<keyword evidence="3" id="KW-0238">DNA-binding</keyword>